<organism evidence="2 3">
    <name type="scientific">Helicostylum pulchrum</name>
    <dbReference type="NCBI Taxonomy" id="562976"/>
    <lineage>
        <taxon>Eukaryota</taxon>
        <taxon>Fungi</taxon>
        <taxon>Fungi incertae sedis</taxon>
        <taxon>Mucoromycota</taxon>
        <taxon>Mucoromycotina</taxon>
        <taxon>Mucoromycetes</taxon>
        <taxon>Mucorales</taxon>
        <taxon>Mucorineae</taxon>
        <taxon>Mucoraceae</taxon>
        <taxon>Helicostylum</taxon>
    </lineage>
</organism>
<dbReference type="PANTHER" id="PTHR22775:SF3">
    <property type="entry name" value="SORTING NEXIN-13"/>
    <property type="match status" value="1"/>
</dbReference>
<gene>
    <name evidence="2" type="ORF">HPULCUR_011916</name>
</gene>
<dbReference type="EMBL" id="BAABUJ010000063">
    <property type="protein sequence ID" value="GAA5806383.1"/>
    <property type="molecule type" value="Genomic_DNA"/>
</dbReference>
<dbReference type="Proteomes" id="UP001476247">
    <property type="component" value="Unassembled WGS sequence"/>
</dbReference>
<accession>A0ABP9YHF4</accession>
<evidence type="ECO:0000313" key="2">
    <source>
        <dbReference type="EMBL" id="GAA5806383.1"/>
    </source>
</evidence>
<comment type="caution">
    <text evidence="2">The sequence shown here is derived from an EMBL/GenBank/DDBJ whole genome shotgun (WGS) entry which is preliminary data.</text>
</comment>
<sequence>MVAVFLFDQSSNHKAFAKDALVANRMNMNAGAIGNDEDKQFSYNEKFNNPAETLSINGIMIIGCEYAEQYGFNFEDWEAIVQEHIDNITKGNTILNVDEDIIAANISFIHVREKTIPRGLVLLDLPKPLTLHYHDYRQTKKRVYIDHGSGCESLSESFHGMQPHFALQPVEHREQEYLRLLTESLLKALLQPKGCQSDYVRHLVREILSKLVLYNLIEVLSDPYTIHMIICKLLSSYESGQFMRFKITSVIMVNNERP</sequence>
<feature type="domain" description="PXA" evidence="1">
    <location>
        <begin position="78"/>
        <end position="238"/>
    </location>
</feature>
<protein>
    <recommendedName>
        <fullName evidence="1">PXA domain-containing protein</fullName>
    </recommendedName>
</protein>
<proteinExistence type="predicted"/>
<evidence type="ECO:0000313" key="3">
    <source>
        <dbReference type="Proteomes" id="UP001476247"/>
    </source>
</evidence>
<keyword evidence="3" id="KW-1185">Reference proteome</keyword>
<reference evidence="2 3" key="1">
    <citation type="submission" date="2024-04" db="EMBL/GenBank/DDBJ databases">
        <title>genome sequences of Mucor flavus KT1a and Helicostylum pulchrum KT1b strains isolation_sourced from the surface of a dry-aged beef.</title>
        <authorList>
            <person name="Toyotome T."/>
            <person name="Hosono M."/>
            <person name="Torimaru M."/>
            <person name="Fukuda K."/>
            <person name="Mikami N."/>
        </authorList>
    </citation>
    <scope>NUCLEOTIDE SEQUENCE [LARGE SCALE GENOMIC DNA]</scope>
    <source>
        <strain evidence="2 3">KT1b</strain>
    </source>
</reference>
<dbReference type="PROSITE" id="PS51207">
    <property type="entry name" value="PXA"/>
    <property type="match status" value="1"/>
</dbReference>
<dbReference type="InterPro" id="IPR003114">
    <property type="entry name" value="Phox_assoc"/>
</dbReference>
<evidence type="ECO:0000259" key="1">
    <source>
        <dbReference type="PROSITE" id="PS51207"/>
    </source>
</evidence>
<dbReference type="Pfam" id="PF02194">
    <property type="entry name" value="PXA"/>
    <property type="match status" value="1"/>
</dbReference>
<dbReference type="PANTHER" id="PTHR22775">
    <property type="entry name" value="SORTING NEXIN"/>
    <property type="match status" value="1"/>
</dbReference>
<name>A0ABP9YHF4_9FUNG</name>